<dbReference type="EMBL" id="LT629799">
    <property type="protein sequence ID" value="SDU86470.1"/>
    <property type="molecule type" value="Genomic_DNA"/>
</dbReference>
<accession>A0A1H2LZQ7</accession>
<protein>
    <recommendedName>
        <fullName evidence="3">DUF4314 domain-containing protein</fullName>
    </recommendedName>
</protein>
<dbReference type="Proteomes" id="UP000198825">
    <property type="component" value="Chromosome I"/>
</dbReference>
<evidence type="ECO:0000313" key="2">
    <source>
        <dbReference type="Proteomes" id="UP000198825"/>
    </source>
</evidence>
<gene>
    <name evidence="1" type="ORF">SAMN04488544_1155</name>
</gene>
<reference evidence="2" key="1">
    <citation type="submission" date="2016-10" db="EMBL/GenBank/DDBJ databases">
        <authorList>
            <person name="Varghese N."/>
            <person name="Submissions S."/>
        </authorList>
    </citation>
    <scope>NUCLEOTIDE SEQUENCE [LARGE SCALE GENOMIC DNA]</scope>
    <source>
        <strain evidence="2">DSM 21743</strain>
    </source>
</reference>
<dbReference type="STRING" id="546874.SAMN04488544_1155"/>
<organism evidence="1 2">
    <name type="scientific">Microlunatus sagamiharensis</name>
    <dbReference type="NCBI Taxonomy" id="546874"/>
    <lineage>
        <taxon>Bacteria</taxon>
        <taxon>Bacillati</taxon>
        <taxon>Actinomycetota</taxon>
        <taxon>Actinomycetes</taxon>
        <taxon>Propionibacteriales</taxon>
        <taxon>Propionibacteriaceae</taxon>
        <taxon>Microlunatus</taxon>
    </lineage>
</organism>
<sequence>MAQVGAVVRRGEEFGVVTAVDAHKFDAVEVEWDDGSTEWVKVADLEWIVSRE</sequence>
<dbReference type="AlphaFoldDB" id="A0A1H2LZQ7"/>
<proteinExistence type="predicted"/>
<evidence type="ECO:0008006" key="3">
    <source>
        <dbReference type="Google" id="ProtNLM"/>
    </source>
</evidence>
<dbReference type="RefSeq" id="WP_157719810.1">
    <property type="nucleotide sequence ID" value="NZ_LT629799.1"/>
</dbReference>
<evidence type="ECO:0000313" key="1">
    <source>
        <dbReference type="EMBL" id="SDU86470.1"/>
    </source>
</evidence>
<keyword evidence="2" id="KW-1185">Reference proteome</keyword>
<name>A0A1H2LZQ7_9ACTN</name>